<dbReference type="PANTHER" id="PTHR43237">
    <property type="entry name" value="NADP-DEPENDENT MALIC ENZYME"/>
    <property type="match status" value="1"/>
</dbReference>
<dbReference type="EMBL" id="LGHB01000003">
    <property type="protein sequence ID" value="KUK97280.1"/>
    <property type="molecule type" value="Genomic_DNA"/>
</dbReference>
<organism evidence="8 9">
    <name type="scientific">Methanothrix harundinacea</name>
    <dbReference type="NCBI Taxonomy" id="301375"/>
    <lineage>
        <taxon>Archaea</taxon>
        <taxon>Methanobacteriati</taxon>
        <taxon>Methanobacteriota</taxon>
        <taxon>Stenosarchaea group</taxon>
        <taxon>Methanomicrobia</taxon>
        <taxon>Methanotrichales</taxon>
        <taxon>Methanotrichaceae</taxon>
        <taxon>Methanothrix</taxon>
    </lineage>
</organism>
<sequence>MALRDDALEFHRKSRGKIAIRSKVPCGTREDLSLAYTPGVAEPCREIAKNPEMVYEYTSKGNLVAVVTDGSAVLGLGDIGAAASMPVMEGKAILFKGFADVDAFPICIDSKDASEIVETTKRIATVFGGINLEDISAPRCFEIEDRLKRELDIPVFHDDQHGTAVVTGAAMINALKIVGKRFEDVAVVFSGAGAAGVAVSKFLMSFGVRDILLCDSKGIIHSGRGDLNPSKMEMARITNPKGKTGSLADALEGADVFIGVSAPGIVSEEMVRSMAKDPIVFAMANPIPEIMPELAKEAGARVVATGRSDYPNQVNNVLGFPGIFRGALDVRARDINEEMKMAAARAIAKLAEPISEDRIIPSPFDRRVVPKVAEAVARAAIESGVARLKVDPAEVGRKAAERIGLSGQEAAGER</sequence>
<evidence type="ECO:0000259" key="6">
    <source>
        <dbReference type="SMART" id="SM00919"/>
    </source>
</evidence>
<accession>A0A101IL81</accession>
<dbReference type="Gene3D" id="3.40.50.10380">
    <property type="entry name" value="Malic enzyme, N-terminal domain"/>
    <property type="match status" value="1"/>
</dbReference>
<dbReference type="Gene3D" id="3.40.50.720">
    <property type="entry name" value="NAD(P)-binding Rossmann-like Domain"/>
    <property type="match status" value="1"/>
</dbReference>
<comment type="caution">
    <text evidence="8">The sequence shown here is derived from an EMBL/GenBank/DDBJ whole genome shotgun (WGS) entry which is preliminary data.</text>
</comment>
<evidence type="ECO:0000256" key="1">
    <source>
        <dbReference type="ARBA" id="ARBA00001936"/>
    </source>
</evidence>
<dbReference type="SUPFAM" id="SSF51735">
    <property type="entry name" value="NAD(P)-binding Rossmann-fold domains"/>
    <property type="match status" value="1"/>
</dbReference>
<dbReference type="InterPro" id="IPR012301">
    <property type="entry name" value="Malic_N_dom"/>
</dbReference>
<comment type="similarity">
    <text evidence="3">Belongs to the malic enzymes family.</text>
</comment>
<evidence type="ECO:0000256" key="5">
    <source>
        <dbReference type="ARBA" id="ARBA00023002"/>
    </source>
</evidence>
<keyword evidence="5" id="KW-0560">Oxidoreductase</keyword>
<dbReference type="PATRIC" id="fig|301375.6.peg.350"/>
<dbReference type="CDD" id="cd05311">
    <property type="entry name" value="NAD_bind_2_malic_enz"/>
    <property type="match status" value="1"/>
</dbReference>
<dbReference type="InterPro" id="IPR045213">
    <property type="entry name" value="Malic_NAD-bd_bact_type"/>
</dbReference>
<evidence type="ECO:0000313" key="8">
    <source>
        <dbReference type="EMBL" id="KUK97280.1"/>
    </source>
</evidence>
<dbReference type="InterPro" id="IPR012302">
    <property type="entry name" value="Malic_NAD-bd"/>
</dbReference>
<dbReference type="Pfam" id="PF00390">
    <property type="entry name" value="malic"/>
    <property type="match status" value="1"/>
</dbReference>
<feature type="domain" description="Malic enzyme N-terminal" evidence="7">
    <location>
        <begin position="15"/>
        <end position="148"/>
    </location>
</feature>
<dbReference type="SMART" id="SM00919">
    <property type="entry name" value="Malic_M"/>
    <property type="match status" value="1"/>
</dbReference>
<comment type="cofactor">
    <cofactor evidence="2">
        <name>Mg(2+)</name>
        <dbReference type="ChEBI" id="CHEBI:18420"/>
    </cofactor>
</comment>
<dbReference type="FunFam" id="3.40.50.10380:FF:000003">
    <property type="entry name" value="NADP-dependent malic enzyme"/>
    <property type="match status" value="1"/>
</dbReference>
<name>A0A101IL81_9EURY</name>
<evidence type="ECO:0000259" key="7">
    <source>
        <dbReference type="SMART" id="SM01274"/>
    </source>
</evidence>
<dbReference type="SMART" id="SM01274">
    <property type="entry name" value="malic"/>
    <property type="match status" value="1"/>
</dbReference>
<dbReference type="AlphaFoldDB" id="A0A101IL81"/>
<comment type="cofactor">
    <cofactor evidence="1">
        <name>Mn(2+)</name>
        <dbReference type="ChEBI" id="CHEBI:29035"/>
    </cofactor>
</comment>
<dbReference type="InterPro" id="IPR001891">
    <property type="entry name" value="Malic_OxRdtase"/>
</dbReference>
<reference evidence="9" key="1">
    <citation type="journal article" date="2015" name="MBio">
        <title>Genome-Resolved Metagenomic Analysis Reveals Roles for Candidate Phyla and Other Microbial Community Members in Biogeochemical Transformations in Oil Reservoirs.</title>
        <authorList>
            <person name="Hu P."/>
            <person name="Tom L."/>
            <person name="Singh A."/>
            <person name="Thomas B.C."/>
            <person name="Baker B.J."/>
            <person name="Piceno Y.M."/>
            <person name="Andersen G.L."/>
            <person name="Banfield J.F."/>
        </authorList>
    </citation>
    <scope>NUCLEOTIDE SEQUENCE [LARGE SCALE GENOMIC DNA]</scope>
</reference>
<dbReference type="InterPro" id="IPR051674">
    <property type="entry name" value="Malate_Decarboxylase"/>
</dbReference>
<dbReference type="GO" id="GO:0046872">
    <property type="term" value="F:metal ion binding"/>
    <property type="evidence" value="ECO:0007669"/>
    <property type="project" value="UniProtKB-KW"/>
</dbReference>
<evidence type="ECO:0000256" key="2">
    <source>
        <dbReference type="ARBA" id="ARBA00001946"/>
    </source>
</evidence>
<dbReference type="SUPFAM" id="SSF53223">
    <property type="entry name" value="Aminoacid dehydrogenase-like, N-terminal domain"/>
    <property type="match status" value="1"/>
</dbReference>
<dbReference type="Pfam" id="PF03949">
    <property type="entry name" value="Malic_M"/>
    <property type="match status" value="1"/>
</dbReference>
<evidence type="ECO:0000313" key="9">
    <source>
        <dbReference type="Proteomes" id="UP000053961"/>
    </source>
</evidence>
<gene>
    <name evidence="8" type="ORF">XE07_0435</name>
</gene>
<keyword evidence="4" id="KW-0479">Metal-binding</keyword>
<dbReference type="GO" id="GO:0004470">
    <property type="term" value="F:malic enzyme activity"/>
    <property type="evidence" value="ECO:0007669"/>
    <property type="project" value="InterPro"/>
</dbReference>
<evidence type="ECO:0000256" key="3">
    <source>
        <dbReference type="ARBA" id="ARBA00008785"/>
    </source>
</evidence>
<dbReference type="PIRSF" id="PIRSF000106">
    <property type="entry name" value="ME"/>
    <property type="match status" value="1"/>
</dbReference>
<dbReference type="InterPro" id="IPR036291">
    <property type="entry name" value="NAD(P)-bd_dom_sf"/>
</dbReference>
<dbReference type="InterPro" id="IPR037062">
    <property type="entry name" value="Malic_N_dom_sf"/>
</dbReference>
<feature type="domain" description="Malic enzyme NAD-binding" evidence="6">
    <location>
        <begin position="160"/>
        <end position="381"/>
    </location>
</feature>
<dbReference type="PANTHER" id="PTHR43237:SF4">
    <property type="entry name" value="NADP-DEPENDENT MALIC ENZYME"/>
    <property type="match status" value="1"/>
</dbReference>
<protein>
    <submittedName>
        <fullName evidence="8">NAD-dependent malic enzyme</fullName>
    </submittedName>
</protein>
<dbReference type="Proteomes" id="UP000053961">
    <property type="component" value="Unassembled WGS sequence"/>
</dbReference>
<dbReference type="GO" id="GO:0051287">
    <property type="term" value="F:NAD binding"/>
    <property type="evidence" value="ECO:0007669"/>
    <property type="project" value="InterPro"/>
</dbReference>
<dbReference type="GO" id="GO:0016616">
    <property type="term" value="F:oxidoreductase activity, acting on the CH-OH group of donors, NAD or NADP as acceptor"/>
    <property type="evidence" value="ECO:0007669"/>
    <property type="project" value="InterPro"/>
</dbReference>
<proteinExistence type="inferred from homology"/>
<evidence type="ECO:0000256" key="4">
    <source>
        <dbReference type="ARBA" id="ARBA00022723"/>
    </source>
</evidence>
<dbReference type="FunFam" id="3.40.50.720:FF:000095">
    <property type="entry name" value="NADP-dependent malic enzyme"/>
    <property type="match status" value="1"/>
</dbReference>
<dbReference type="InterPro" id="IPR046346">
    <property type="entry name" value="Aminoacid_DH-like_N_sf"/>
</dbReference>